<feature type="domain" description="Glycosyltransferase subfamily 4-like N-terminal" evidence="2">
    <location>
        <begin position="17"/>
        <end position="183"/>
    </location>
</feature>
<dbReference type="SUPFAM" id="SSF53756">
    <property type="entry name" value="UDP-Glycosyltransferase/glycogen phosphorylase"/>
    <property type="match status" value="1"/>
</dbReference>
<evidence type="ECO:0000313" key="4">
    <source>
        <dbReference type="Proteomes" id="UP000234384"/>
    </source>
</evidence>
<name>A0A2I1K0F7_9LACT</name>
<organism evidence="3 4">
    <name type="scientific">Falseniella ignava</name>
    <dbReference type="NCBI Taxonomy" id="137730"/>
    <lineage>
        <taxon>Bacteria</taxon>
        <taxon>Bacillati</taxon>
        <taxon>Bacillota</taxon>
        <taxon>Bacilli</taxon>
        <taxon>Lactobacillales</taxon>
        <taxon>Aerococcaceae</taxon>
        <taxon>Falseniella</taxon>
    </lineage>
</organism>
<proteinExistence type="predicted"/>
<dbReference type="Pfam" id="PF13439">
    <property type="entry name" value="Glyco_transf_4"/>
    <property type="match status" value="1"/>
</dbReference>
<sequence>MRILHINSYYSTSPLFHNLYQRQLELGNEVDVYVPIAKEYPEERIAVRGDYATVRRNHPKLSRWVFPWKHQLILRDLNQTFSNIQSFDLIHAHSLFSNGWLAYQLHRREQVPYIVAVRNADLRTFFQRMPWMRSTGIKIMQHAARIIFISKNTQKEVFERYIPDHLKQQLWDKSLVIANGIDTFWHENQPEEPHSSWHDPIKLVVTSKILRTKRLCELAELVETYSQTVRPAQLFVIGPPWDNKELERLQRYSCVTYLGPKNQTEMAEIYRSMDIYAMLSYPETFGLVYAEAMSQGLPVIYTQGEGFDNFFPNYSIGVSVQPKNQAAFNQAVDYICHPDHYSTLSKRAQEAISVFNWDDITQQYQALYQQVKQEVN</sequence>
<dbReference type="PANTHER" id="PTHR45947:SF3">
    <property type="entry name" value="SULFOQUINOVOSYL TRANSFERASE SQD2"/>
    <property type="match status" value="1"/>
</dbReference>
<feature type="domain" description="Glycosyl transferase family 1" evidence="1">
    <location>
        <begin position="198"/>
        <end position="342"/>
    </location>
</feature>
<dbReference type="PANTHER" id="PTHR45947">
    <property type="entry name" value="SULFOQUINOVOSYL TRANSFERASE SQD2"/>
    <property type="match status" value="1"/>
</dbReference>
<dbReference type="InterPro" id="IPR001296">
    <property type="entry name" value="Glyco_trans_1"/>
</dbReference>
<dbReference type="Gene3D" id="3.40.50.2000">
    <property type="entry name" value="Glycogen Phosphorylase B"/>
    <property type="match status" value="2"/>
</dbReference>
<gene>
    <name evidence="3" type="ORF">CYJ57_04400</name>
</gene>
<evidence type="ECO:0000259" key="2">
    <source>
        <dbReference type="Pfam" id="PF13439"/>
    </source>
</evidence>
<dbReference type="CDD" id="cd03801">
    <property type="entry name" value="GT4_PimA-like"/>
    <property type="match status" value="1"/>
</dbReference>
<dbReference type="EMBL" id="PKHE01000009">
    <property type="protein sequence ID" value="PKY89087.1"/>
    <property type="molecule type" value="Genomic_DNA"/>
</dbReference>
<dbReference type="InterPro" id="IPR050194">
    <property type="entry name" value="Glycosyltransferase_grp1"/>
</dbReference>
<accession>A0A2I1K0F7</accession>
<evidence type="ECO:0000313" key="3">
    <source>
        <dbReference type="EMBL" id="PKY89087.1"/>
    </source>
</evidence>
<dbReference type="Proteomes" id="UP000234384">
    <property type="component" value="Unassembled WGS sequence"/>
</dbReference>
<dbReference type="RefSeq" id="WP_101954229.1">
    <property type="nucleotide sequence ID" value="NZ_PKHE01000009.1"/>
</dbReference>
<dbReference type="Pfam" id="PF00534">
    <property type="entry name" value="Glycos_transf_1"/>
    <property type="match status" value="1"/>
</dbReference>
<dbReference type="AlphaFoldDB" id="A0A2I1K0F7"/>
<comment type="caution">
    <text evidence="3">The sequence shown here is derived from an EMBL/GenBank/DDBJ whole genome shotgun (WGS) entry which is preliminary data.</text>
</comment>
<dbReference type="GO" id="GO:0016757">
    <property type="term" value="F:glycosyltransferase activity"/>
    <property type="evidence" value="ECO:0007669"/>
    <property type="project" value="InterPro"/>
</dbReference>
<protein>
    <submittedName>
        <fullName evidence="3">Glycosyl transferase family 1</fullName>
    </submittedName>
</protein>
<keyword evidence="3" id="KW-0808">Transferase</keyword>
<evidence type="ECO:0000259" key="1">
    <source>
        <dbReference type="Pfam" id="PF00534"/>
    </source>
</evidence>
<dbReference type="OrthoDB" id="199095at2"/>
<dbReference type="InterPro" id="IPR028098">
    <property type="entry name" value="Glyco_trans_4-like_N"/>
</dbReference>
<reference evidence="3 4" key="1">
    <citation type="submission" date="2017-12" db="EMBL/GenBank/DDBJ databases">
        <title>Phylogenetic diversity of female urinary microbiome.</title>
        <authorList>
            <person name="Thomas-White K."/>
            <person name="Wolfe A.J."/>
        </authorList>
    </citation>
    <scope>NUCLEOTIDE SEQUENCE [LARGE SCALE GENOMIC DNA]</scope>
    <source>
        <strain evidence="3 4">UMB0898</strain>
    </source>
</reference>